<dbReference type="AlphaFoldDB" id="U4L296"/>
<gene>
    <name evidence="9" type="ORF">PCON_08863</name>
</gene>
<evidence type="ECO:0000256" key="3">
    <source>
        <dbReference type="ARBA" id="ARBA00022618"/>
    </source>
</evidence>
<feature type="compositionally biased region" description="Low complexity" evidence="8">
    <location>
        <begin position="928"/>
        <end position="945"/>
    </location>
</feature>
<feature type="region of interest" description="Disordered" evidence="8">
    <location>
        <begin position="783"/>
        <end position="957"/>
    </location>
</feature>
<evidence type="ECO:0000256" key="8">
    <source>
        <dbReference type="SAM" id="MobiDB-lite"/>
    </source>
</evidence>
<feature type="compositionally biased region" description="Low complexity" evidence="8">
    <location>
        <begin position="872"/>
        <end position="921"/>
    </location>
</feature>
<protein>
    <submittedName>
        <fullName evidence="9">Similar to MAU2 chromatid cohesion factor homolog acc. no. O94459</fullName>
    </submittedName>
</protein>
<sequence>MSTSNVGGGYGGGAGGAGGGGYYMPPHTPSRMHTPIQVYNAESEGVVQYSPSPYNQWPGAVPNAVPAGMRQPHPGPNSYRTLPQSPTTFSPQQMTQRLPQSQNQGPDMATVLLALADTYITAAHSTGIKTMFHGDDIDKEAYITLISTGLRCLEAVLGPRVEATVRLRYANILYEETDNLNEAEDALNKGILLCTRNNLLDLKCAMQYLLVKIMFKGNYKAGLKALSQYSNDVETLDMTLWTYSYRLLRLSLLADTTHPAYDNHSALTGLRQLYNLAKDKGDLQIAAFVSAMEAMVSFRLGAEGVEAARGAIGRLWGFKNSKIFIPSQVETLGMFLQIISSLMLGKAQESESLVRDLHKTLDKPEQWDSWREDGTFQLSINPSRNGGRHSEPLMIQWMHKDDVYAIGYYLSALVRFQKNVEDNGKSERFVSEALKTIDRISDTSIVSSLHNAQEKQLWKLEMKSYFWLTQSFLLAVRTDWDSVVKNLDRIAEIAAPLNLPPNANFSLTFLYLRAITMQGTNDLNLALELYNQIYSLLPIDHELAIISKLNSILILRLHDPLGAEALLQTIERFAAVHKNELIKAAYLTIKATERGTLVQTKNYLSTALRVASIAGNSQLTYIILNFMSHRFFSGVVSEQAEKSSKAAMQNARRGRDNLWTLMGGEMYADCLSRKGDHEAGKMHEINWGFRQLVIKNLGRHNEEVLEEALGKEKARKKLGFGPQNYGQQGYGQQGFGQQDFGQTPMTPMATSSMGMPGMGMGMSPFGMGSMTPTQQFQQQQYMYPQHPQQQTPTQYSPPQQHRTPVQPPQRQYSPPQQPQYSPPQQQQTPMRQPLQQFYQEQQQASTQYPPPQQHSPPQQSQQPHYPPPQPQQTPNRPQPQQQYYQEAYQQPPAHPQYSTQLPPQHSQYSSQPQQQQQYSQQPLPPPQQQQQQPPQQYYQPPNQQHYGGGGYYGNGSV</sequence>
<evidence type="ECO:0000256" key="4">
    <source>
        <dbReference type="ARBA" id="ARBA00022776"/>
    </source>
</evidence>
<evidence type="ECO:0000313" key="10">
    <source>
        <dbReference type="Proteomes" id="UP000018144"/>
    </source>
</evidence>
<organism evidence="9 10">
    <name type="scientific">Pyronema omphalodes (strain CBS 100304)</name>
    <name type="common">Pyronema confluens</name>
    <dbReference type="NCBI Taxonomy" id="1076935"/>
    <lineage>
        <taxon>Eukaryota</taxon>
        <taxon>Fungi</taxon>
        <taxon>Dikarya</taxon>
        <taxon>Ascomycota</taxon>
        <taxon>Pezizomycotina</taxon>
        <taxon>Pezizomycetes</taxon>
        <taxon>Pezizales</taxon>
        <taxon>Pyronemataceae</taxon>
        <taxon>Pyronema</taxon>
    </lineage>
</organism>
<dbReference type="eggNOG" id="ENOG502RK5N">
    <property type="taxonomic scope" value="Eukaryota"/>
</dbReference>
<dbReference type="GO" id="GO:0007064">
    <property type="term" value="P:mitotic sister chromatid cohesion"/>
    <property type="evidence" value="ECO:0007669"/>
    <property type="project" value="InterPro"/>
</dbReference>
<keyword evidence="5" id="KW-0159">Chromosome partition</keyword>
<dbReference type="InterPro" id="IPR019440">
    <property type="entry name" value="MAU2"/>
</dbReference>
<feature type="compositionally biased region" description="Gly residues" evidence="8">
    <location>
        <begin position="946"/>
        <end position="957"/>
    </location>
</feature>
<dbReference type="OMA" id="QMVDICC"/>
<dbReference type="GO" id="GO:0007059">
    <property type="term" value="P:chromosome segregation"/>
    <property type="evidence" value="ECO:0007669"/>
    <property type="project" value="UniProtKB-KW"/>
</dbReference>
<dbReference type="PANTHER" id="PTHR21394">
    <property type="entry name" value="MAU2 CHROMATID COHESION FACTOR HOMOLOG"/>
    <property type="match status" value="1"/>
</dbReference>
<evidence type="ECO:0000256" key="7">
    <source>
        <dbReference type="ARBA" id="ARBA00023306"/>
    </source>
</evidence>
<keyword evidence="10" id="KW-1185">Reference proteome</keyword>
<comment type="similarity">
    <text evidence="2">Belongs to the SCC4/mau-2 family.</text>
</comment>
<proteinExistence type="inferred from homology"/>
<keyword evidence="4" id="KW-0498">Mitosis</keyword>
<keyword evidence="6" id="KW-0539">Nucleus</keyword>
<dbReference type="GO" id="GO:0051301">
    <property type="term" value="P:cell division"/>
    <property type="evidence" value="ECO:0007669"/>
    <property type="project" value="UniProtKB-KW"/>
</dbReference>
<dbReference type="Pfam" id="PF10345">
    <property type="entry name" value="Cohesin_load"/>
    <property type="match status" value="1"/>
</dbReference>
<feature type="compositionally biased region" description="Polar residues" evidence="8">
    <location>
        <begin position="78"/>
        <end position="92"/>
    </location>
</feature>
<feature type="compositionally biased region" description="Low complexity" evidence="8">
    <location>
        <begin position="822"/>
        <end position="847"/>
    </location>
</feature>
<feature type="region of interest" description="Disordered" evidence="8">
    <location>
        <begin position="66"/>
        <end position="92"/>
    </location>
</feature>
<dbReference type="Proteomes" id="UP000018144">
    <property type="component" value="Unassembled WGS sequence"/>
</dbReference>
<keyword evidence="3" id="KW-0132">Cell division</keyword>
<evidence type="ECO:0000256" key="6">
    <source>
        <dbReference type="ARBA" id="ARBA00023242"/>
    </source>
</evidence>
<dbReference type="EMBL" id="HF935448">
    <property type="protein sequence ID" value="CCX09270.1"/>
    <property type="molecule type" value="Genomic_DNA"/>
</dbReference>
<evidence type="ECO:0000256" key="5">
    <source>
        <dbReference type="ARBA" id="ARBA00022829"/>
    </source>
</evidence>
<dbReference type="OrthoDB" id="5565328at2759"/>
<accession>U4L296</accession>
<evidence type="ECO:0000313" key="9">
    <source>
        <dbReference type="EMBL" id="CCX09270.1"/>
    </source>
</evidence>
<name>U4L296_PYROM</name>
<reference evidence="9 10" key="1">
    <citation type="journal article" date="2013" name="PLoS Genet.">
        <title>The genome and development-dependent transcriptomes of Pyronema confluens: a window into fungal evolution.</title>
        <authorList>
            <person name="Traeger S."/>
            <person name="Altegoer F."/>
            <person name="Freitag M."/>
            <person name="Gabaldon T."/>
            <person name="Kempken F."/>
            <person name="Kumar A."/>
            <person name="Marcet-Houben M."/>
            <person name="Poggeler S."/>
            <person name="Stajich J.E."/>
            <person name="Nowrousian M."/>
        </authorList>
    </citation>
    <scope>NUCLEOTIDE SEQUENCE [LARGE SCALE GENOMIC DNA]</scope>
    <source>
        <strain evidence="10">CBS 100304</strain>
        <tissue evidence="9">Vegetative mycelium</tissue>
    </source>
</reference>
<evidence type="ECO:0000256" key="1">
    <source>
        <dbReference type="ARBA" id="ARBA00004123"/>
    </source>
</evidence>
<evidence type="ECO:0000256" key="2">
    <source>
        <dbReference type="ARBA" id="ARBA00008585"/>
    </source>
</evidence>
<feature type="compositionally biased region" description="Low complexity" evidence="8">
    <location>
        <begin position="783"/>
        <end position="800"/>
    </location>
</feature>
<dbReference type="STRING" id="1076935.U4L296"/>
<comment type="subcellular location">
    <subcellularLocation>
        <location evidence="1">Nucleus</location>
    </subcellularLocation>
</comment>
<keyword evidence="7" id="KW-0131">Cell cycle</keyword>
<dbReference type="GO" id="GO:0005634">
    <property type="term" value="C:nucleus"/>
    <property type="evidence" value="ECO:0007669"/>
    <property type="project" value="UniProtKB-SubCell"/>
</dbReference>